<feature type="domain" description="Luciferase-like" evidence="1">
    <location>
        <begin position="93"/>
        <end position="250"/>
    </location>
</feature>
<dbReference type="EMBL" id="JACXYY010000005">
    <property type="protein sequence ID" value="MBD3915615.1"/>
    <property type="molecule type" value="Genomic_DNA"/>
</dbReference>
<dbReference type="CDD" id="cd01097">
    <property type="entry name" value="Tetrahydromethanopterin_reductase"/>
    <property type="match status" value="1"/>
</dbReference>
<dbReference type="InterPro" id="IPR036661">
    <property type="entry name" value="Luciferase-like_sf"/>
</dbReference>
<proteinExistence type="predicted"/>
<dbReference type="SUPFAM" id="SSF51679">
    <property type="entry name" value="Bacterial luciferase-like"/>
    <property type="match status" value="1"/>
</dbReference>
<evidence type="ECO:0000313" key="3">
    <source>
        <dbReference type="Proteomes" id="UP000649289"/>
    </source>
</evidence>
<dbReference type="RefSeq" id="WP_191199943.1">
    <property type="nucleotide sequence ID" value="NZ_BAAAPA010000007.1"/>
</dbReference>
<evidence type="ECO:0000259" key="1">
    <source>
        <dbReference type="Pfam" id="PF00296"/>
    </source>
</evidence>
<gene>
    <name evidence="2" type="ORF">IEZ25_13410</name>
</gene>
<dbReference type="PANTHER" id="PTHR30011">
    <property type="entry name" value="ALKANESULFONATE MONOOXYGENASE-RELATED"/>
    <property type="match status" value="1"/>
</dbReference>
<dbReference type="InterPro" id="IPR011251">
    <property type="entry name" value="Luciferase-like_dom"/>
</dbReference>
<dbReference type="Proteomes" id="UP000649289">
    <property type="component" value="Unassembled WGS sequence"/>
</dbReference>
<dbReference type="Pfam" id="PF00296">
    <property type="entry name" value="Bac_luciferase"/>
    <property type="match status" value="1"/>
</dbReference>
<accession>A0ABR8MLE4</accession>
<sequence length="300" mass="32581">MTNGDGVEIGLVDLFDGGVRRDPAFMATFARTAEQLGFSGIWVPEHLMFFDHYESAYPYPNHPSADDPDKLESHNKTVGDKAQVEAAEDQGLLDVQQTAAELCAATTRLRVGASVMILPVRNMRTLHRELQSLAELTGGRFDLGVGVGWSSEEVTACESDFRTRGRRCTDYLADLAGGWGSAVSGVDRPAPRTLIAGHSPAALKRAASVGTGWYPYNLTISEFTEHHATYTRLLEDNGRDRADQHAVAGVRYTGDLAGLRQFVDRYAEAGADGVNISLRLGDDDYAETMAEVSDILGLAR</sequence>
<name>A0ABR8MLE4_9ACTN</name>
<dbReference type="InterPro" id="IPR051260">
    <property type="entry name" value="Diverse_substr_monoxygenases"/>
</dbReference>
<protein>
    <submittedName>
        <fullName evidence="2">LLM class flavin-dependent oxidoreductase</fullName>
    </submittedName>
</protein>
<dbReference type="Gene3D" id="3.20.20.30">
    <property type="entry name" value="Luciferase-like domain"/>
    <property type="match status" value="1"/>
</dbReference>
<dbReference type="PANTHER" id="PTHR30011:SF32">
    <property type="entry name" value="CONSERVED PROTEIN"/>
    <property type="match status" value="1"/>
</dbReference>
<reference evidence="2 3" key="1">
    <citation type="submission" date="2020-09" db="EMBL/GenBank/DDBJ databases">
        <title>novel species in genus Nocardioides.</title>
        <authorList>
            <person name="Zhang G."/>
        </authorList>
    </citation>
    <scope>NUCLEOTIDE SEQUENCE [LARGE SCALE GENOMIC DNA]</scope>
    <source>
        <strain evidence="2 3">19197</strain>
    </source>
</reference>
<keyword evidence="3" id="KW-1185">Reference proteome</keyword>
<evidence type="ECO:0000313" key="2">
    <source>
        <dbReference type="EMBL" id="MBD3915615.1"/>
    </source>
</evidence>
<organism evidence="2 3">
    <name type="scientific">Nocardioides hwasunensis</name>
    <dbReference type="NCBI Taxonomy" id="397258"/>
    <lineage>
        <taxon>Bacteria</taxon>
        <taxon>Bacillati</taxon>
        <taxon>Actinomycetota</taxon>
        <taxon>Actinomycetes</taxon>
        <taxon>Propionibacteriales</taxon>
        <taxon>Nocardioidaceae</taxon>
        <taxon>Nocardioides</taxon>
    </lineage>
</organism>
<comment type="caution">
    <text evidence="2">The sequence shown here is derived from an EMBL/GenBank/DDBJ whole genome shotgun (WGS) entry which is preliminary data.</text>
</comment>